<protein>
    <recommendedName>
        <fullName evidence="2">Pseudouridine synthase RsuA/RluA-like domain-containing protein</fullName>
    </recommendedName>
</protein>
<dbReference type="GO" id="GO:0003723">
    <property type="term" value="F:RNA binding"/>
    <property type="evidence" value="ECO:0007669"/>
    <property type="project" value="InterPro"/>
</dbReference>
<feature type="domain" description="Pseudouridine synthase RsuA/RluA-like" evidence="2">
    <location>
        <begin position="4"/>
        <end position="121"/>
    </location>
</feature>
<name>A0A811K095_9BILA</name>
<dbReference type="PANTHER" id="PTHR21600">
    <property type="entry name" value="MITOCHONDRIAL RNA PSEUDOURIDINE SYNTHASE"/>
    <property type="match status" value="1"/>
</dbReference>
<dbReference type="InterPro" id="IPR006145">
    <property type="entry name" value="PsdUridine_synth_RsuA/RluA"/>
</dbReference>
<sequence length="399" mass="44580">MSIDNNFIISVLHRLDRTTSGVLLFAKNQEADRFYTEMIKSRNVNKEYVCRVDGQFPTSSIVCDQPIGTLVVSMGIQCIRPDGKSAKSTFRRIWYDQTTNQSVVLVKIETGRTHQIRVHLQFLGYPIVDDLLYNCFVWGPEKGKNAEYGKDYEQLGIDVRERHKATLWQEEIDPDYDERILKAAQDPDVINLEPWDTQTLDEGPDYDPLSHFRMPLHCWRYETEKFTYKAPLPDWAWPPTEGVVADLDPEGLYDDAEKMRNSGQLEVVEKRTGAVGVLGGGNGGVGVPDGTISQDVVLESKSGAVSVSDSTISQDVVLESKNEETRVPDRTIGQEKVPEHLNEPVLESAGTRLQEGDIKVPEEKSDQIGALEALTTQEMTVDDSTKSKLSGTLGTEAGI</sequence>
<dbReference type="InterPro" id="IPR020103">
    <property type="entry name" value="PsdUridine_synth_cat_dom_sf"/>
</dbReference>
<accession>A0A811K095</accession>
<dbReference type="AlphaFoldDB" id="A0A811K095"/>
<keyword evidence="4" id="KW-1185">Reference proteome</keyword>
<evidence type="ECO:0000313" key="3">
    <source>
        <dbReference type="EMBL" id="CAD5209222.1"/>
    </source>
</evidence>
<dbReference type="InterPro" id="IPR050188">
    <property type="entry name" value="RluA_PseudoU_synthase"/>
</dbReference>
<gene>
    <name evidence="3" type="ORF">BOKJ2_LOCUS2572</name>
</gene>
<feature type="region of interest" description="Disordered" evidence="1">
    <location>
        <begin position="379"/>
        <end position="399"/>
    </location>
</feature>
<dbReference type="EMBL" id="CAJFDH010000002">
    <property type="protein sequence ID" value="CAD5209222.1"/>
    <property type="molecule type" value="Genomic_DNA"/>
</dbReference>
<dbReference type="PANTHER" id="PTHR21600:SF40">
    <property type="entry name" value="PSEUDOURIDYLATE SYNTHASE RPUSD2"/>
    <property type="match status" value="1"/>
</dbReference>
<dbReference type="GO" id="GO:0000455">
    <property type="term" value="P:enzyme-directed rRNA pseudouridine synthesis"/>
    <property type="evidence" value="ECO:0007669"/>
    <property type="project" value="TreeGrafter"/>
</dbReference>
<dbReference type="InterPro" id="IPR006224">
    <property type="entry name" value="PsdUridine_synth_RluA-like_CS"/>
</dbReference>
<evidence type="ECO:0000256" key="1">
    <source>
        <dbReference type="SAM" id="MobiDB-lite"/>
    </source>
</evidence>
<organism evidence="3 4">
    <name type="scientific">Bursaphelenchus okinawaensis</name>
    <dbReference type="NCBI Taxonomy" id="465554"/>
    <lineage>
        <taxon>Eukaryota</taxon>
        <taxon>Metazoa</taxon>
        <taxon>Ecdysozoa</taxon>
        <taxon>Nematoda</taxon>
        <taxon>Chromadorea</taxon>
        <taxon>Rhabditida</taxon>
        <taxon>Tylenchina</taxon>
        <taxon>Tylenchomorpha</taxon>
        <taxon>Aphelenchoidea</taxon>
        <taxon>Aphelenchoididae</taxon>
        <taxon>Bursaphelenchus</taxon>
    </lineage>
</organism>
<evidence type="ECO:0000313" key="4">
    <source>
        <dbReference type="Proteomes" id="UP000614601"/>
    </source>
</evidence>
<dbReference type="PROSITE" id="PS01129">
    <property type="entry name" value="PSI_RLU"/>
    <property type="match status" value="1"/>
</dbReference>
<comment type="caution">
    <text evidence="3">The sequence shown here is derived from an EMBL/GenBank/DDBJ whole genome shotgun (WGS) entry which is preliminary data.</text>
</comment>
<dbReference type="Proteomes" id="UP000783686">
    <property type="component" value="Unassembled WGS sequence"/>
</dbReference>
<dbReference type="Gene3D" id="3.30.2350.10">
    <property type="entry name" value="Pseudouridine synthase"/>
    <property type="match status" value="1"/>
</dbReference>
<dbReference type="GO" id="GO:0009982">
    <property type="term" value="F:pseudouridine synthase activity"/>
    <property type="evidence" value="ECO:0007669"/>
    <property type="project" value="InterPro"/>
</dbReference>
<dbReference type="EMBL" id="CAJFCW020000002">
    <property type="protein sequence ID" value="CAG9088774.1"/>
    <property type="molecule type" value="Genomic_DNA"/>
</dbReference>
<reference evidence="3" key="1">
    <citation type="submission" date="2020-09" db="EMBL/GenBank/DDBJ databases">
        <authorList>
            <person name="Kikuchi T."/>
        </authorList>
    </citation>
    <scope>NUCLEOTIDE SEQUENCE</scope>
    <source>
        <strain evidence="3">SH1</strain>
    </source>
</reference>
<evidence type="ECO:0000259" key="2">
    <source>
        <dbReference type="Pfam" id="PF00849"/>
    </source>
</evidence>
<dbReference type="Proteomes" id="UP000614601">
    <property type="component" value="Unassembled WGS sequence"/>
</dbReference>
<dbReference type="OrthoDB" id="424794at2759"/>
<proteinExistence type="predicted"/>
<dbReference type="SUPFAM" id="SSF55120">
    <property type="entry name" value="Pseudouridine synthase"/>
    <property type="match status" value="1"/>
</dbReference>
<dbReference type="Pfam" id="PF00849">
    <property type="entry name" value="PseudoU_synth_2"/>
    <property type="match status" value="1"/>
</dbReference>